<accession>A0A6N9TP97</accession>
<feature type="non-terminal residue" evidence="1">
    <location>
        <position position="1"/>
    </location>
</feature>
<sequence>AAAGGARTFHLLRGRLLLALEHADAFRRRVSEDIRRWREDADLVRDAGVRRAAAAWEAFLGRLERASKGYRSPSLLWPVLPGVEIRPPTVVVAVRGTRVAVRQAASGATEVAVLDGRVEVTPAGGGAPVIVEAGRRLVADAAGGLRVEASLGSPWWRELP</sequence>
<dbReference type="EMBL" id="JAAGRR010000120">
    <property type="protein sequence ID" value="NDY43101.1"/>
    <property type="molecule type" value="Genomic_DNA"/>
</dbReference>
<dbReference type="AlphaFoldDB" id="A0A6N9TP97"/>
<dbReference type="Gene3D" id="2.60.120.1440">
    <property type="match status" value="1"/>
</dbReference>
<evidence type="ECO:0000313" key="2">
    <source>
        <dbReference type="Proteomes" id="UP000469346"/>
    </source>
</evidence>
<reference evidence="1 2" key="1">
    <citation type="submission" date="2020-02" db="EMBL/GenBank/DDBJ databases">
        <title>Comparative genomics of sulfur disproportionating microorganisms.</title>
        <authorList>
            <person name="Ward L.M."/>
            <person name="Bertran E."/>
            <person name="Johnston D.T."/>
        </authorList>
    </citation>
    <scope>NUCLEOTIDE SEQUENCE [LARGE SCALE GENOMIC DNA]</scope>
    <source>
        <strain evidence="1 2">DSM 100025</strain>
    </source>
</reference>
<protein>
    <submittedName>
        <fullName evidence="1">FecR domain-containing protein</fullName>
    </submittedName>
</protein>
<proteinExistence type="predicted"/>
<comment type="caution">
    <text evidence="1">The sequence shown here is derived from an EMBL/GenBank/DDBJ whole genome shotgun (WGS) entry which is preliminary data.</text>
</comment>
<keyword evidence="2" id="KW-1185">Reference proteome</keyword>
<gene>
    <name evidence="1" type="ORF">G3N55_09640</name>
</gene>
<evidence type="ECO:0000313" key="1">
    <source>
        <dbReference type="EMBL" id="NDY43101.1"/>
    </source>
</evidence>
<dbReference type="Proteomes" id="UP000469346">
    <property type="component" value="Unassembled WGS sequence"/>
</dbReference>
<organism evidence="1 2">
    <name type="scientific">Dissulfurirhabdus thermomarina</name>
    <dbReference type="NCBI Taxonomy" id="1765737"/>
    <lineage>
        <taxon>Bacteria</taxon>
        <taxon>Deltaproteobacteria</taxon>
        <taxon>Dissulfurirhabdaceae</taxon>
        <taxon>Dissulfurirhabdus</taxon>
    </lineage>
</organism>
<name>A0A6N9TP97_DISTH</name>